<evidence type="ECO:0000313" key="2">
    <source>
        <dbReference type="Proteomes" id="UP000051530"/>
    </source>
</evidence>
<evidence type="ECO:0000313" key="1">
    <source>
        <dbReference type="EMBL" id="KRH94314.1"/>
    </source>
</evidence>
<dbReference type="AlphaFoldDB" id="A0A0R0LYP3"/>
<dbReference type="VEuPathDB" id="MicrosporidiaDB:M153_3000003126"/>
<protein>
    <submittedName>
        <fullName evidence="1">Uncharacterized protein</fullName>
    </submittedName>
</protein>
<sequence>MYEKIINNFIKKNPQVNHNFRINSIKMFILPVIDRFHFLLNNQGPSTSFICNLFQNCVSSIICRKTPLSADLTTFISGIAPIHERAGFVVNRFIFSSKKNLI</sequence>
<keyword evidence="2" id="KW-1185">Reference proteome</keyword>
<gene>
    <name evidence="1" type="ORF">M153_3000003126</name>
</gene>
<comment type="caution">
    <text evidence="1">The sequence shown here is derived from an EMBL/GenBank/DDBJ whole genome shotgun (WGS) entry which is preliminary data.</text>
</comment>
<dbReference type="EMBL" id="LGUB01000096">
    <property type="protein sequence ID" value="KRH94314.1"/>
    <property type="molecule type" value="Genomic_DNA"/>
</dbReference>
<accession>A0A0R0LYP3</accession>
<dbReference type="Proteomes" id="UP000051530">
    <property type="component" value="Unassembled WGS sequence"/>
</dbReference>
<name>A0A0R0LYP3_9MICR</name>
<reference evidence="1 2" key="1">
    <citation type="submission" date="2015-07" db="EMBL/GenBank/DDBJ databases">
        <title>The genome of Pseudoloma neurophilia, a relevant intracellular parasite of the zebrafish.</title>
        <authorList>
            <person name="Ndikumana S."/>
            <person name="Pelin A."/>
            <person name="Sanders J."/>
            <person name="Corradi N."/>
        </authorList>
    </citation>
    <scope>NUCLEOTIDE SEQUENCE [LARGE SCALE GENOMIC DNA]</scope>
    <source>
        <strain evidence="1 2">MK1</strain>
    </source>
</reference>
<proteinExistence type="predicted"/>
<organism evidence="1 2">
    <name type="scientific">Pseudoloma neurophilia</name>
    <dbReference type="NCBI Taxonomy" id="146866"/>
    <lineage>
        <taxon>Eukaryota</taxon>
        <taxon>Fungi</taxon>
        <taxon>Fungi incertae sedis</taxon>
        <taxon>Microsporidia</taxon>
        <taxon>Pseudoloma</taxon>
    </lineage>
</organism>